<keyword evidence="3" id="KW-1185">Reference proteome</keyword>
<sequence length="266" mass="27611">MRFRSLGSGSKGNATLVESTGPGGPCRLLVDAGFTLRELALRLAAEGLGPEQLDAVFITHEHGDHIGCAIGLARRHRVPIWTSRGTWRAVCADPAEGEALQAEGLLHFARDGDCIELPGGLALRPYTVPHDAAEPLQLCVDDGRRRLGLLTDAGQSTPHLLAALAGCDALLLETNHDPALLAGSPYPASLKARIAGPWGHLANPVAADILRQCAHAGLRHVVAAHLSEQNNQPALAAEALAGALGCPSGDIVVADGPAGCPWLDLA</sequence>
<dbReference type="SMART" id="SM00849">
    <property type="entry name" value="Lactamase_B"/>
    <property type="match status" value="1"/>
</dbReference>
<reference evidence="2 3" key="1">
    <citation type="submission" date="2021-01" db="EMBL/GenBank/DDBJ databases">
        <title>Piscinibacter sp. Jin2 Genome sequencing and assembly.</title>
        <authorList>
            <person name="Kim I."/>
        </authorList>
    </citation>
    <scope>NUCLEOTIDE SEQUENCE [LARGE SCALE GENOMIC DNA]</scope>
    <source>
        <strain evidence="2 3">Jin2</strain>
    </source>
</reference>
<proteinExistence type="predicted"/>
<protein>
    <submittedName>
        <fullName evidence="2">MBL fold metallo-hydrolase</fullName>
    </submittedName>
</protein>
<dbReference type="EMBL" id="JAERRA010000001">
    <property type="protein sequence ID" value="MBL0720264.1"/>
    <property type="molecule type" value="Genomic_DNA"/>
</dbReference>
<dbReference type="RefSeq" id="WP_201826187.1">
    <property type="nucleotide sequence ID" value="NZ_JAERRA010000001.1"/>
</dbReference>
<evidence type="ECO:0000259" key="1">
    <source>
        <dbReference type="SMART" id="SM00849"/>
    </source>
</evidence>
<organism evidence="2 3">
    <name type="scientific">Aquariibacter lacus</name>
    <dbReference type="NCBI Taxonomy" id="2801332"/>
    <lineage>
        <taxon>Bacteria</taxon>
        <taxon>Pseudomonadati</taxon>
        <taxon>Pseudomonadota</taxon>
        <taxon>Betaproteobacteria</taxon>
        <taxon>Burkholderiales</taxon>
        <taxon>Sphaerotilaceae</taxon>
        <taxon>Aquariibacter</taxon>
    </lineage>
</organism>
<dbReference type="AlphaFoldDB" id="A0A9X0XEM9"/>
<name>A0A9X0XEM9_9BURK</name>
<feature type="domain" description="Metallo-beta-lactamase" evidence="1">
    <location>
        <begin position="11"/>
        <end position="200"/>
    </location>
</feature>
<evidence type="ECO:0000313" key="2">
    <source>
        <dbReference type="EMBL" id="MBL0720264.1"/>
    </source>
</evidence>
<evidence type="ECO:0000313" key="3">
    <source>
        <dbReference type="Proteomes" id="UP000643207"/>
    </source>
</evidence>
<gene>
    <name evidence="2" type="ORF">JI742_10215</name>
</gene>
<dbReference type="Pfam" id="PF12706">
    <property type="entry name" value="Lactamase_B_2"/>
    <property type="match status" value="1"/>
</dbReference>
<accession>A0A9X0XEM9</accession>
<dbReference type="Gene3D" id="3.60.15.10">
    <property type="entry name" value="Ribonuclease Z/Hydroxyacylglutathione hydrolase-like"/>
    <property type="match status" value="1"/>
</dbReference>
<dbReference type="SUPFAM" id="SSF56281">
    <property type="entry name" value="Metallo-hydrolase/oxidoreductase"/>
    <property type="match status" value="1"/>
</dbReference>
<dbReference type="PANTHER" id="PTHR47619:SF1">
    <property type="entry name" value="EXODEOXYRIBONUCLEASE WALJ"/>
    <property type="match status" value="1"/>
</dbReference>
<dbReference type="InterPro" id="IPR052533">
    <property type="entry name" value="WalJ/YycJ-like"/>
</dbReference>
<dbReference type="InterPro" id="IPR001279">
    <property type="entry name" value="Metallo-B-lactamas"/>
</dbReference>
<dbReference type="Proteomes" id="UP000643207">
    <property type="component" value="Unassembled WGS sequence"/>
</dbReference>
<dbReference type="InterPro" id="IPR036866">
    <property type="entry name" value="RibonucZ/Hydroxyglut_hydro"/>
</dbReference>
<comment type="caution">
    <text evidence="2">The sequence shown here is derived from an EMBL/GenBank/DDBJ whole genome shotgun (WGS) entry which is preliminary data.</text>
</comment>
<dbReference type="PANTHER" id="PTHR47619">
    <property type="entry name" value="METALLO-HYDROLASE YYCJ-RELATED"/>
    <property type="match status" value="1"/>
</dbReference>